<dbReference type="GO" id="GO:0000015">
    <property type="term" value="C:phosphopyruvate hydratase complex"/>
    <property type="evidence" value="ECO:0007669"/>
    <property type="project" value="InterPro"/>
</dbReference>
<evidence type="ECO:0000256" key="4">
    <source>
        <dbReference type="ARBA" id="ARBA00023152"/>
    </source>
</evidence>
<dbReference type="InterPro" id="IPR020810">
    <property type="entry name" value="Enolase_C"/>
</dbReference>
<protein>
    <recommendedName>
        <fullName evidence="7">Enolase 4</fullName>
        <ecNumber evidence="3">4.2.1.11</ecNumber>
    </recommendedName>
    <alternativeName>
        <fullName evidence="6">2-phospho-D-glycerate hydro-lyase</fullName>
    </alternativeName>
</protein>
<dbReference type="GO" id="GO:0000287">
    <property type="term" value="F:magnesium ion binding"/>
    <property type="evidence" value="ECO:0007669"/>
    <property type="project" value="InterPro"/>
</dbReference>
<comment type="catalytic activity">
    <reaction evidence="8">
        <text>(2R)-2-phosphoglycerate = phosphoenolpyruvate + H2O</text>
        <dbReference type="Rhea" id="RHEA:10164"/>
        <dbReference type="ChEBI" id="CHEBI:15377"/>
        <dbReference type="ChEBI" id="CHEBI:58289"/>
        <dbReference type="ChEBI" id="CHEBI:58702"/>
        <dbReference type="EC" id="4.2.1.11"/>
    </reaction>
</comment>
<evidence type="ECO:0000313" key="11">
    <source>
        <dbReference type="Proteomes" id="UP001318040"/>
    </source>
</evidence>
<comment type="similarity">
    <text evidence="2">Belongs to the enolase family.</text>
</comment>
<proteinExistence type="inferred from homology"/>
<gene>
    <name evidence="12" type="primary">ENO4</name>
</gene>
<dbReference type="PANTHER" id="PTHR11902:SF30">
    <property type="entry name" value="ENOLASE 4"/>
    <property type="match status" value="1"/>
</dbReference>
<name>A0AAJ7X119_PETMA</name>
<evidence type="ECO:0000259" key="9">
    <source>
        <dbReference type="SMART" id="SM01192"/>
    </source>
</evidence>
<sequence length="556" mass="61426">MAAVAMGVSRGRARRCEATARRRKPSGGHFLPRHRGLAITVMERSLSDDVRQMYKLKQAAVEFYRAHGVPQNLEEALNSLFHQQPEDVYGQLVNHFSVLCKPAVVKRIEAWQALDTVGCPAVAVQLICTTRNMEQRVCSLVMASEGEPPDTMALGLKDQEYSKKQESSQLAVQWINHSLSGLLMGQQPYNQSELDCLLREFLKEKLSEVHQQQEQEEVTRTEFSEPVVQPLAVTVNSDKKPIKGKKSAALEKPLFHKEMRAPLLPGSVAISATSMAIAKAAARLKSCPLYKHIASLSHTEVQQKLKIPVTMVTVLCCGKASPGKLNLLKEVMVLPRPGLTASQGLNIISEIQHQIMKHAEVVPKTGTMHVVGAVGAPLIGCDKLERPLEIIEEVARSLGLTAGVDFHLALNCAAHEVMDYEKGRYEVASGSFKATTDMVELYVQLLGQHPAVVALIDPLCPEDHEQWRRLSSAVGEKCFIFNENFCRLAELENLEHITGTLKATGVIIKHTNQVTVSDLLQASRYLQGPWHGGLFLDPWRCSPWREGGALQSPGED</sequence>
<organism evidence="11 12">
    <name type="scientific">Petromyzon marinus</name>
    <name type="common">Sea lamprey</name>
    <dbReference type="NCBI Taxonomy" id="7757"/>
    <lineage>
        <taxon>Eukaryota</taxon>
        <taxon>Metazoa</taxon>
        <taxon>Chordata</taxon>
        <taxon>Craniata</taxon>
        <taxon>Vertebrata</taxon>
        <taxon>Cyclostomata</taxon>
        <taxon>Hyperoartia</taxon>
        <taxon>Petromyzontiformes</taxon>
        <taxon>Petromyzontidae</taxon>
        <taxon>Petromyzon</taxon>
    </lineage>
</organism>
<dbReference type="SUPFAM" id="SSF54826">
    <property type="entry name" value="Enolase N-terminal domain-like"/>
    <property type="match status" value="1"/>
</dbReference>
<keyword evidence="4" id="KW-0324">Glycolysis</keyword>
<dbReference type="AlphaFoldDB" id="A0AAJ7X119"/>
<dbReference type="RefSeq" id="XP_032817386.1">
    <property type="nucleotide sequence ID" value="XM_032961495.1"/>
</dbReference>
<evidence type="ECO:0000256" key="7">
    <source>
        <dbReference type="ARBA" id="ARBA00034855"/>
    </source>
</evidence>
<evidence type="ECO:0000256" key="6">
    <source>
        <dbReference type="ARBA" id="ARBA00031125"/>
    </source>
</evidence>
<dbReference type="InterPro" id="IPR000941">
    <property type="entry name" value="Enolase"/>
</dbReference>
<evidence type="ECO:0000256" key="3">
    <source>
        <dbReference type="ARBA" id="ARBA00012058"/>
    </source>
</evidence>
<comment type="pathway">
    <text evidence="1">Carbohydrate degradation; glycolysis; pyruvate from D-glyceraldehyde 3-phosphate: step 4/5.</text>
</comment>
<evidence type="ECO:0000256" key="5">
    <source>
        <dbReference type="ARBA" id="ARBA00023239"/>
    </source>
</evidence>
<dbReference type="CTD" id="387712"/>
<dbReference type="Gene3D" id="3.20.20.120">
    <property type="entry name" value="Enolase-like C-terminal domain"/>
    <property type="match status" value="1"/>
</dbReference>
<dbReference type="InterPro" id="IPR029017">
    <property type="entry name" value="Enolase-like_N"/>
</dbReference>
<dbReference type="Pfam" id="PF00113">
    <property type="entry name" value="Enolase_C"/>
    <property type="match status" value="1"/>
</dbReference>
<dbReference type="Gene3D" id="3.30.390.10">
    <property type="entry name" value="Enolase-like, N-terminal domain"/>
    <property type="match status" value="1"/>
</dbReference>
<dbReference type="InterPro" id="IPR047500">
    <property type="entry name" value="DD_ENO4"/>
</dbReference>
<dbReference type="CDD" id="cd22974">
    <property type="entry name" value="DD_ENO4"/>
    <property type="match status" value="1"/>
</dbReference>
<dbReference type="GO" id="GO:0004634">
    <property type="term" value="F:phosphopyruvate hydratase activity"/>
    <property type="evidence" value="ECO:0007669"/>
    <property type="project" value="UniProtKB-EC"/>
</dbReference>
<dbReference type="PANTHER" id="PTHR11902">
    <property type="entry name" value="ENOLASE"/>
    <property type="match status" value="1"/>
</dbReference>
<keyword evidence="5" id="KW-0456">Lyase</keyword>
<evidence type="ECO:0000256" key="8">
    <source>
        <dbReference type="ARBA" id="ARBA00048333"/>
    </source>
</evidence>
<dbReference type="Proteomes" id="UP001318040">
    <property type="component" value="Chromosome 27"/>
</dbReference>
<feature type="domain" description="Enolase C-terminal TIM barrel" evidence="9">
    <location>
        <begin position="304"/>
        <end position="538"/>
    </location>
</feature>
<dbReference type="InterPro" id="IPR036849">
    <property type="entry name" value="Enolase-like_C_sf"/>
</dbReference>
<dbReference type="SMART" id="SM01192">
    <property type="entry name" value="Enolase_C"/>
    <property type="match status" value="1"/>
</dbReference>
<dbReference type="InterPro" id="IPR020811">
    <property type="entry name" value="Enolase_N"/>
</dbReference>
<dbReference type="EC" id="4.2.1.11" evidence="3"/>
<feature type="domain" description="Enolase N-terminal" evidence="10">
    <location>
        <begin position="105"/>
        <end position="293"/>
    </location>
</feature>
<reference evidence="12" key="1">
    <citation type="submission" date="2025-08" db="UniProtKB">
        <authorList>
            <consortium name="RefSeq"/>
        </authorList>
    </citation>
    <scope>IDENTIFICATION</scope>
    <source>
        <tissue evidence="12">Sperm</tissue>
    </source>
</reference>
<dbReference type="SUPFAM" id="SSF51604">
    <property type="entry name" value="Enolase C-terminal domain-like"/>
    <property type="match status" value="1"/>
</dbReference>
<evidence type="ECO:0000256" key="1">
    <source>
        <dbReference type="ARBA" id="ARBA00005031"/>
    </source>
</evidence>
<dbReference type="GeneID" id="116946524"/>
<evidence type="ECO:0000313" key="12">
    <source>
        <dbReference type="RefSeq" id="XP_032817386.1"/>
    </source>
</evidence>
<accession>A0AAJ7X119</accession>
<evidence type="ECO:0000256" key="2">
    <source>
        <dbReference type="ARBA" id="ARBA00009604"/>
    </source>
</evidence>
<keyword evidence="11" id="KW-1185">Reference proteome</keyword>
<dbReference type="GO" id="GO:0006096">
    <property type="term" value="P:glycolytic process"/>
    <property type="evidence" value="ECO:0007669"/>
    <property type="project" value="UniProtKB-KW"/>
</dbReference>
<dbReference type="SMART" id="SM01193">
    <property type="entry name" value="Enolase_N"/>
    <property type="match status" value="1"/>
</dbReference>
<evidence type="ECO:0000259" key="10">
    <source>
        <dbReference type="SMART" id="SM01193"/>
    </source>
</evidence>